<protein>
    <submittedName>
        <fullName evidence="1">Uncharacterized protein</fullName>
    </submittedName>
</protein>
<organism evidence="1 2">
    <name type="scientific">Endocarpon pusillum</name>
    <dbReference type="NCBI Taxonomy" id="364733"/>
    <lineage>
        <taxon>Eukaryota</taxon>
        <taxon>Fungi</taxon>
        <taxon>Dikarya</taxon>
        <taxon>Ascomycota</taxon>
        <taxon>Pezizomycotina</taxon>
        <taxon>Eurotiomycetes</taxon>
        <taxon>Chaetothyriomycetidae</taxon>
        <taxon>Verrucariales</taxon>
        <taxon>Verrucariaceae</taxon>
        <taxon>Endocarpon</taxon>
    </lineage>
</organism>
<accession>A0A8H7AE32</accession>
<dbReference type="EMBL" id="JAACFV010000111">
    <property type="protein sequence ID" value="KAF7505387.1"/>
    <property type="molecule type" value="Genomic_DNA"/>
</dbReference>
<dbReference type="AlphaFoldDB" id="A0A8H7AE32"/>
<evidence type="ECO:0000313" key="2">
    <source>
        <dbReference type="Proteomes" id="UP000606974"/>
    </source>
</evidence>
<reference evidence="1" key="1">
    <citation type="submission" date="2020-02" db="EMBL/GenBank/DDBJ databases">
        <authorList>
            <person name="Palmer J.M."/>
        </authorList>
    </citation>
    <scope>NUCLEOTIDE SEQUENCE</scope>
    <source>
        <strain evidence="1">EPUS1.4</strain>
        <tissue evidence="1">Thallus</tissue>
    </source>
</reference>
<keyword evidence="2" id="KW-1185">Reference proteome</keyword>
<gene>
    <name evidence="1" type="ORF">GJ744_001008</name>
</gene>
<evidence type="ECO:0000313" key="1">
    <source>
        <dbReference type="EMBL" id="KAF7505387.1"/>
    </source>
</evidence>
<sequence length="56" mass="6343">MTVPLPTATPIKHDQSRQQCPKLLAKRKVPSWTDDSIAFTHPSSSFDVRIVREHTS</sequence>
<comment type="caution">
    <text evidence="1">The sequence shown here is derived from an EMBL/GenBank/DDBJ whole genome shotgun (WGS) entry which is preliminary data.</text>
</comment>
<proteinExistence type="predicted"/>
<name>A0A8H7AE32_9EURO</name>
<dbReference type="Proteomes" id="UP000606974">
    <property type="component" value="Unassembled WGS sequence"/>
</dbReference>